<proteinExistence type="predicted"/>
<feature type="region of interest" description="Disordered" evidence="3">
    <location>
        <begin position="85"/>
        <end position="106"/>
    </location>
</feature>
<evidence type="ECO:0000313" key="6">
    <source>
        <dbReference type="Proteomes" id="UP000198211"/>
    </source>
</evidence>
<reference evidence="6" key="1">
    <citation type="submission" date="2017-03" db="EMBL/GenBank/DDBJ databases">
        <title>Phytopthora megakarya and P. palmivora, two closely related causual agents of cacao black pod achieved similar genome size and gene model numbers by different mechanisms.</title>
        <authorList>
            <person name="Ali S."/>
            <person name="Shao J."/>
            <person name="Larry D.J."/>
            <person name="Kronmiller B."/>
            <person name="Shen D."/>
            <person name="Strem M.D."/>
            <person name="Melnick R.L."/>
            <person name="Guiltinan M.J."/>
            <person name="Tyler B.M."/>
            <person name="Meinhardt L.W."/>
            <person name="Bailey B.A."/>
        </authorList>
    </citation>
    <scope>NUCLEOTIDE SEQUENCE [LARGE SCALE GENOMIC DNA]</scope>
    <source>
        <strain evidence="6">zdho120</strain>
    </source>
</reference>
<keyword evidence="2" id="KW-0479">Metal-binding</keyword>
<name>A0A225V9I8_9STRA</name>
<sequence length="121" mass="13792">MLVPFKKPEALCEDNAEFNTLLASARVVNENCIGLLKNRWAFLKGMCTQVKGKEDFVWINDQCMACVLLHNLALVHEDERPFDDTCYETPRSEDESTTRQEGTPSGRALRELIKRIMLASD</sequence>
<protein>
    <recommendedName>
        <fullName evidence="4">DDE Tnp4 domain-containing protein</fullName>
    </recommendedName>
</protein>
<feature type="domain" description="DDE Tnp4" evidence="4">
    <location>
        <begin position="2"/>
        <end position="71"/>
    </location>
</feature>
<evidence type="ECO:0000259" key="4">
    <source>
        <dbReference type="Pfam" id="PF13359"/>
    </source>
</evidence>
<organism evidence="5 6">
    <name type="scientific">Phytophthora megakarya</name>
    <dbReference type="NCBI Taxonomy" id="4795"/>
    <lineage>
        <taxon>Eukaryota</taxon>
        <taxon>Sar</taxon>
        <taxon>Stramenopiles</taxon>
        <taxon>Oomycota</taxon>
        <taxon>Peronosporomycetes</taxon>
        <taxon>Peronosporales</taxon>
        <taxon>Peronosporaceae</taxon>
        <taxon>Phytophthora</taxon>
    </lineage>
</organism>
<dbReference type="AlphaFoldDB" id="A0A225V9I8"/>
<comment type="caution">
    <text evidence="5">The sequence shown here is derived from an EMBL/GenBank/DDBJ whole genome shotgun (WGS) entry which is preliminary data.</text>
</comment>
<dbReference type="Proteomes" id="UP000198211">
    <property type="component" value="Unassembled WGS sequence"/>
</dbReference>
<dbReference type="Pfam" id="PF13359">
    <property type="entry name" value="DDE_Tnp_4"/>
    <property type="match status" value="1"/>
</dbReference>
<dbReference type="EMBL" id="NBNE01006198">
    <property type="protein sequence ID" value="OWZ02396.1"/>
    <property type="molecule type" value="Genomic_DNA"/>
</dbReference>
<keyword evidence="6" id="KW-1185">Reference proteome</keyword>
<dbReference type="OrthoDB" id="127390at2759"/>
<accession>A0A225V9I8</accession>
<dbReference type="GO" id="GO:0046872">
    <property type="term" value="F:metal ion binding"/>
    <property type="evidence" value="ECO:0007669"/>
    <property type="project" value="UniProtKB-KW"/>
</dbReference>
<dbReference type="InterPro" id="IPR027806">
    <property type="entry name" value="HARBI1_dom"/>
</dbReference>
<gene>
    <name evidence="5" type="ORF">PHMEG_00026053</name>
</gene>
<evidence type="ECO:0000256" key="2">
    <source>
        <dbReference type="ARBA" id="ARBA00022723"/>
    </source>
</evidence>
<evidence type="ECO:0000313" key="5">
    <source>
        <dbReference type="EMBL" id="OWZ02396.1"/>
    </source>
</evidence>
<comment type="cofactor">
    <cofactor evidence="1">
        <name>a divalent metal cation</name>
        <dbReference type="ChEBI" id="CHEBI:60240"/>
    </cofactor>
</comment>
<evidence type="ECO:0000256" key="1">
    <source>
        <dbReference type="ARBA" id="ARBA00001968"/>
    </source>
</evidence>
<evidence type="ECO:0000256" key="3">
    <source>
        <dbReference type="SAM" id="MobiDB-lite"/>
    </source>
</evidence>